<reference evidence="2" key="1">
    <citation type="journal article" date="2019" name="MBio">
        <title>Virus Genomes from Deep Sea Sediments Expand the Ocean Megavirome and Support Independent Origins of Viral Gigantism.</title>
        <authorList>
            <person name="Backstrom D."/>
            <person name="Yutin N."/>
            <person name="Jorgensen S.L."/>
            <person name="Dharamshi J."/>
            <person name="Homa F."/>
            <person name="Zaremba-Niedwiedzka K."/>
            <person name="Spang A."/>
            <person name="Wolf Y.I."/>
            <person name="Koonin E.V."/>
            <person name="Ettema T.J."/>
        </authorList>
    </citation>
    <scope>NUCLEOTIDE SEQUENCE</scope>
</reference>
<organism evidence="2">
    <name type="scientific">Pithovirus LCPAC304</name>
    <dbReference type="NCBI Taxonomy" id="2506594"/>
    <lineage>
        <taxon>Viruses</taxon>
        <taxon>Pithoviruses</taxon>
    </lineage>
</organism>
<feature type="region of interest" description="Disordered" evidence="1">
    <location>
        <begin position="1"/>
        <end position="27"/>
    </location>
</feature>
<protein>
    <submittedName>
        <fullName evidence="2">Uncharacterized protein</fullName>
    </submittedName>
</protein>
<feature type="compositionally biased region" description="Basic and acidic residues" evidence="1">
    <location>
        <begin position="13"/>
        <end position="27"/>
    </location>
</feature>
<sequence>MSSVSSNEDTISDSEKTTTETKEVTTEAKEAIKESIVGELASRLKVLDALTQLSTDKHVADVDKISQKITENPIIDAVVELFSGFAASTGNVEKLNEYPAKERKEKAEREEACESVCTLIKSMAKPMDELQKGEKSFGDVMQQIYDNVTDILEEIKVSKEESKD</sequence>
<name>A0A481Z9Y8_9VIRU</name>
<evidence type="ECO:0000256" key="1">
    <source>
        <dbReference type="SAM" id="MobiDB-lite"/>
    </source>
</evidence>
<accession>A0A481Z9Y8</accession>
<gene>
    <name evidence="2" type="ORF">LCPAC304_05290</name>
</gene>
<proteinExistence type="predicted"/>
<evidence type="ECO:0000313" key="2">
    <source>
        <dbReference type="EMBL" id="QBK92182.1"/>
    </source>
</evidence>
<dbReference type="EMBL" id="MK500568">
    <property type="protein sequence ID" value="QBK92182.1"/>
    <property type="molecule type" value="Genomic_DNA"/>
</dbReference>